<evidence type="ECO:0000313" key="3">
    <source>
        <dbReference type="Proteomes" id="UP000032024"/>
    </source>
</evidence>
<name>A0AAN0T3L8_HEYCO</name>
<evidence type="ECO:0000313" key="2">
    <source>
        <dbReference type="EMBL" id="AJO22157.1"/>
    </source>
</evidence>
<organism evidence="2 3">
    <name type="scientific">Heyndrickxia coagulans</name>
    <name type="common">Weizmannia coagulans</name>
    <dbReference type="NCBI Taxonomy" id="1398"/>
    <lineage>
        <taxon>Bacteria</taxon>
        <taxon>Bacillati</taxon>
        <taxon>Bacillota</taxon>
        <taxon>Bacilli</taxon>
        <taxon>Bacillales</taxon>
        <taxon>Bacillaceae</taxon>
        <taxon>Heyndrickxia</taxon>
    </lineage>
</organism>
<proteinExistence type="predicted"/>
<sequence length="46" mass="5019">MNRPCDKTVSRKKRSLLGQNGSISKLGKRKSQANITAKNPTGTTDM</sequence>
<dbReference type="Proteomes" id="UP000032024">
    <property type="component" value="Chromosome"/>
</dbReference>
<protein>
    <submittedName>
        <fullName evidence="2">Uncharacterized protein</fullName>
    </submittedName>
</protein>
<feature type="compositionally biased region" description="Polar residues" evidence="1">
    <location>
        <begin position="32"/>
        <end position="46"/>
    </location>
</feature>
<feature type="region of interest" description="Disordered" evidence="1">
    <location>
        <begin position="1"/>
        <end position="46"/>
    </location>
</feature>
<reference evidence="3" key="1">
    <citation type="submission" date="2015-01" db="EMBL/GenBank/DDBJ databases">
        <title>Comparative genome analysis of Bacillus coagulans HM-08, Clostridium butyricum HM-68, Bacillus subtilis HM-66 and Bacillus paralicheniformis BL-09.</title>
        <authorList>
            <person name="Zhang H."/>
        </authorList>
    </citation>
    <scope>NUCLEOTIDE SEQUENCE [LARGE SCALE GENOMIC DNA]</scope>
    <source>
        <strain evidence="3">HM-08</strain>
    </source>
</reference>
<accession>A0AAN0T3L8</accession>
<dbReference type="AlphaFoldDB" id="A0AAN0T3L8"/>
<gene>
    <name evidence="2" type="ORF">SB48_HM08orf02142</name>
</gene>
<dbReference type="EMBL" id="CP010525">
    <property type="protein sequence ID" value="AJO22157.1"/>
    <property type="molecule type" value="Genomic_DNA"/>
</dbReference>
<evidence type="ECO:0000256" key="1">
    <source>
        <dbReference type="SAM" id="MobiDB-lite"/>
    </source>
</evidence>
<keyword evidence="3" id="KW-1185">Reference proteome</keyword>